<gene>
    <name evidence="3" type="ORF">ACFSQT_13410</name>
</gene>
<evidence type="ECO:0000313" key="4">
    <source>
        <dbReference type="Proteomes" id="UP001597349"/>
    </source>
</evidence>
<dbReference type="RefSeq" id="WP_379019259.1">
    <property type="nucleotide sequence ID" value="NZ_JBHUGY010000020.1"/>
</dbReference>
<dbReference type="InterPro" id="IPR002575">
    <property type="entry name" value="Aminoglycoside_PTrfase"/>
</dbReference>
<comment type="similarity">
    <text evidence="1">Belongs to the pseudomonas-type ThrB family.</text>
</comment>
<dbReference type="PANTHER" id="PTHR21064:SF6">
    <property type="entry name" value="AMINOGLYCOSIDE PHOSPHOTRANSFERASE DOMAIN-CONTAINING PROTEIN"/>
    <property type="match status" value="1"/>
</dbReference>
<accession>A0ABW4WC34</accession>
<dbReference type="Gene3D" id="3.90.1200.10">
    <property type="match status" value="1"/>
</dbReference>
<proteinExistence type="inferred from homology"/>
<dbReference type="InterPro" id="IPR050249">
    <property type="entry name" value="Pseudomonas-type_ThrB"/>
</dbReference>
<keyword evidence="4" id="KW-1185">Reference proteome</keyword>
<dbReference type="EMBL" id="JBHUGY010000020">
    <property type="protein sequence ID" value="MFD2054055.1"/>
    <property type="molecule type" value="Genomic_DNA"/>
</dbReference>
<protein>
    <submittedName>
        <fullName evidence="3">Phosphotransferase enzyme family protein</fullName>
    </submittedName>
</protein>
<feature type="domain" description="Aminoglycoside phosphotransferase" evidence="2">
    <location>
        <begin position="40"/>
        <end position="286"/>
    </location>
</feature>
<organism evidence="3 4">
    <name type="scientific">Mesorhizobium calcicola</name>
    <dbReference type="NCBI Taxonomy" id="1300310"/>
    <lineage>
        <taxon>Bacteria</taxon>
        <taxon>Pseudomonadati</taxon>
        <taxon>Pseudomonadota</taxon>
        <taxon>Alphaproteobacteria</taxon>
        <taxon>Hyphomicrobiales</taxon>
        <taxon>Phyllobacteriaceae</taxon>
        <taxon>Mesorhizobium</taxon>
    </lineage>
</organism>
<comment type="caution">
    <text evidence="3">The sequence shown here is derived from an EMBL/GenBank/DDBJ whole genome shotgun (WGS) entry which is preliminary data.</text>
</comment>
<sequence length="344" mass="37822">MNAVSTSPEPEDAATVTKLARRALAYWGVSDGQPELLKYRENAVFRVRLPNGQPTAMRIHRAGYHSDAALRSELQWMAFLQSAGVATPSPIAALSGDLFVPVGTGTSAPPRQVDCLSWLEGRAVGARGVPLDYTPEQATRVFTAIGRTIAHMHNVAAAWTPPAGFTRHAWDFDGFFGPNPTWGRFETSPFLDGSRRALVFQAREKAMMALSGHERSTRNFGIIHADLVRENVLVHEGGIRIIDFDDCGYGWHMYDLAVALYQNREEATYPLIETALLDGYRQVRELTPRDIAALPLFSALRAFALLGWVQSRVEGDITRDVGMRMSAIAADVVIAYLKAIPGKA</sequence>
<evidence type="ECO:0000259" key="2">
    <source>
        <dbReference type="Pfam" id="PF01636"/>
    </source>
</evidence>
<dbReference type="Proteomes" id="UP001597349">
    <property type="component" value="Unassembled WGS sequence"/>
</dbReference>
<reference evidence="4" key="1">
    <citation type="journal article" date="2019" name="Int. J. Syst. Evol. Microbiol.">
        <title>The Global Catalogue of Microorganisms (GCM) 10K type strain sequencing project: providing services to taxonomists for standard genome sequencing and annotation.</title>
        <authorList>
            <consortium name="The Broad Institute Genomics Platform"/>
            <consortium name="The Broad Institute Genome Sequencing Center for Infectious Disease"/>
            <person name="Wu L."/>
            <person name="Ma J."/>
        </authorList>
    </citation>
    <scope>NUCLEOTIDE SEQUENCE [LARGE SCALE GENOMIC DNA]</scope>
    <source>
        <strain evidence="4">CGMCC 1.16226</strain>
    </source>
</reference>
<evidence type="ECO:0000256" key="1">
    <source>
        <dbReference type="ARBA" id="ARBA00038240"/>
    </source>
</evidence>
<dbReference type="SUPFAM" id="SSF56112">
    <property type="entry name" value="Protein kinase-like (PK-like)"/>
    <property type="match status" value="1"/>
</dbReference>
<dbReference type="InterPro" id="IPR011009">
    <property type="entry name" value="Kinase-like_dom_sf"/>
</dbReference>
<dbReference type="PANTHER" id="PTHR21064">
    <property type="entry name" value="AMINOGLYCOSIDE PHOSPHOTRANSFERASE DOMAIN-CONTAINING PROTEIN-RELATED"/>
    <property type="match status" value="1"/>
</dbReference>
<dbReference type="Pfam" id="PF01636">
    <property type="entry name" value="APH"/>
    <property type="match status" value="1"/>
</dbReference>
<evidence type="ECO:0000313" key="3">
    <source>
        <dbReference type="EMBL" id="MFD2054055.1"/>
    </source>
</evidence>
<name>A0ABW4WC34_9HYPH</name>